<protein>
    <submittedName>
        <fullName evidence="1">Guanosine nucleotide diphosphate dissociationinhibitor 1</fullName>
    </submittedName>
</protein>
<accession>A0A5A7QEL5</accession>
<name>A0A5A7QEL5_STRAF</name>
<proteinExistence type="predicted"/>
<dbReference type="Proteomes" id="UP000325081">
    <property type="component" value="Unassembled WGS sequence"/>
</dbReference>
<comment type="caution">
    <text evidence="1">The sequence shown here is derived from an EMBL/GenBank/DDBJ whole genome shotgun (WGS) entry which is preliminary data.</text>
</comment>
<evidence type="ECO:0000313" key="1">
    <source>
        <dbReference type="EMBL" id="GER43392.1"/>
    </source>
</evidence>
<reference evidence="2" key="1">
    <citation type="journal article" date="2019" name="Curr. Biol.">
        <title>Genome Sequence of Striga asiatica Provides Insight into the Evolution of Plant Parasitism.</title>
        <authorList>
            <person name="Yoshida S."/>
            <person name="Kim S."/>
            <person name="Wafula E.K."/>
            <person name="Tanskanen J."/>
            <person name="Kim Y.M."/>
            <person name="Honaas L."/>
            <person name="Yang Z."/>
            <person name="Spallek T."/>
            <person name="Conn C.E."/>
            <person name="Ichihashi Y."/>
            <person name="Cheong K."/>
            <person name="Cui S."/>
            <person name="Der J.P."/>
            <person name="Gundlach H."/>
            <person name="Jiao Y."/>
            <person name="Hori C."/>
            <person name="Ishida J.K."/>
            <person name="Kasahara H."/>
            <person name="Kiba T."/>
            <person name="Kim M.S."/>
            <person name="Koo N."/>
            <person name="Laohavisit A."/>
            <person name="Lee Y.H."/>
            <person name="Lumba S."/>
            <person name="McCourt P."/>
            <person name="Mortimer J.C."/>
            <person name="Mutuku J.M."/>
            <person name="Nomura T."/>
            <person name="Sasaki-Sekimoto Y."/>
            <person name="Seto Y."/>
            <person name="Wang Y."/>
            <person name="Wakatake T."/>
            <person name="Sakakibara H."/>
            <person name="Demura T."/>
            <person name="Yamaguchi S."/>
            <person name="Yoneyama K."/>
            <person name="Manabe R.I."/>
            <person name="Nelson D.C."/>
            <person name="Schulman A.H."/>
            <person name="Timko M.P."/>
            <person name="dePamphilis C.W."/>
            <person name="Choi D."/>
            <person name="Shirasu K."/>
        </authorList>
    </citation>
    <scope>NUCLEOTIDE SEQUENCE [LARGE SCALE GENOMIC DNA]</scope>
    <source>
        <strain evidence="2">cv. UVA1</strain>
    </source>
</reference>
<evidence type="ECO:0000313" key="2">
    <source>
        <dbReference type="Proteomes" id="UP000325081"/>
    </source>
</evidence>
<sequence>MYPCLYVLLLVIIVLKKFRTSINFWISAASRQSPNPHSSCSVQRLLSLICFLELIDEFQFCCSDFNDSAKLGKIKMQLMVLERLSASSWRLERHDEIVGKELVREIDYTIVPSIVVDEAAVGRAEVEAAAADARGTRWFCHQMSSFFLLRRRESYL</sequence>
<dbReference type="AlphaFoldDB" id="A0A5A7QEL5"/>
<dbReference type="EMBL" id="BKCP01006626">
    <property type="protein sequence ID" value="GER43392.1"/>
    <property type="molecule type" value="Genomic_DNA"/>
</dbReference>
<gene>
    <name evidence="1" type="ORF">STAS_20239</name>
</gene>
<organism evidence="1 2">
    <name type="scientific">Striga asiatica</name>
    <name type="common">Asiatic witchweed</name>
    <name type="synonym">Buchnera asiatica</name>
    <dbReference type="NCBI Taxonomy" id="4170"/>
    <lineage>
        <taxon>Eukaryota</taxon>
        <taxon>Viridiplantae</taxon>
        <taxon>Streptophyta</taxon>
        <taxon>Embryophyta</taxon>
        <taxon>Tracheophyta</taxon>
        <taxon>Spermatophyta</taxon>
        <taxon>Magnoliopsida</taxon>
        <taxon>eudicotyledons</taxon>
        <taxon>Gunneridae</taxon>
        <taxon>Pentapetalae</taxon>
        <taxon>asterids</taxon>
        <taxon>lamiids</taxon>
        <taxon>Lamiales</taxon>
        <taxon>Orobanchaceae</taxon>
        <taxon>Buchnereae</taxon>
        <taxon>Striga</taxon>
    </lineage>
</organism>
<keyword evidence="2" id="KW-1185">Reference proteome</keyword>